<dbReference type="Proteomes" id="UP001597371">
    <property type="component" value="Unassembled WGS sequence"/>
</dbReference>
<evidence type="ECO:0000256" key="1">
    <source>
        <dbReference type="ARBA" id="ARBA00023002"/>
    </source>
</evidence>
<evidence type="ECO:0000313" key="4">
    <source>
        <dbReference type="Proteomes" id="UP001597371"/>
    </source>
</evidence>
<dbReference type="RefSeq" id="WP_209739261.1">
    <property type="nucleotide sequence ID" value="NZ_CP072611.1"/>
</dbReference>
<protein>
    <submittedName>
        <fullName evidence="3">NAD(P)/FAD-dependent oxidoreductase</fullName>
        <ecNumber evidence="3">1.-.-.-</ecNumber>
    </submittedName>
</protein>
<dbReference type="PANTHER" id="PTHR13847:SF281">
    <property type="entry name" value="FAD DEPENDENT OXIDOREDUCTASE DOMAIN-CONTAINING PROTEIN"/>
    <property type="match status" value="1"/>
</dbReference>
<evidence type="ECO:0000313" key="3">
    <source>
        <dbReference type="EMBL" id="MFD2238001.1"/>
    </source>
</evidence>
<dbReference type="Pfam" id="PF01266">
    <property type="entry name" value="DAO"/>
    <property type="match status" value="1"/>
</dbReference>
<dbReference type="InterPro" id="IPR036188">
    <property type="entry name" value="FAD/NAD-bd_sf"/>
</dbReference>
<reference evidence="4" key="1">
    <citation type="journal article" date="2019" name="Int. J. Syst. Evol. Microbiol.">
        <title>The Global Catalogue of Microorganisms (GCM) 10K type strain sequencing project: providing services to taxonomists for standard genome sequencing and annotation.</title>
        <authorList>
            <consortium name="The Broad Institute Genomics Platform"/>
            <consortium name="The Broad Institute Genome Sequencing Center for Infectious Disease"/>
            <person name="Wu L."/>
            <person name="Ma J."/>
        </authorList>
    </citation>
    <scope>NUCLEOTIDE SEQUENCE [LARGE SCALE GENOMIC DNA]</scope>
    <source>
        <strain evidence="4">ZS-35-S2</strain>
    </source>
</reference>
<feature type="domain" description="FAD dependent oxidoreductase" evidence="2">
    <location>
        <begin position="33"/>
        <end position="384"/>
    </location>
</feature>
<evidence type="ECO:0000259" key="2">
    <source>
        <dbReference type="Pfam" id="PF01266"/>
    </source>
</evidence>
<organism evidence="3 4">
    <name type="scientific">Aureimonas populi</name>
    <dbReference type="NCBI Taxonomy" id="1701758"/>
    <lineage>
        <taxon>Bacteria</taxon>
        <taxon>Pseudomonadati</taxon>
        <taxon>Pseudomonadota</taxon>
        <taxon>Alphaproteobacteria</taxon>
        <taxon>Hyphomicrobiales</taxon>
        <taxon>Aurantimonadaceae</taxon>
        <taxon>Aureimonas</taxon>
    </lineage>
</organism>
<dbReference type="EMBL" id="JBHUIJ010000013">
    <property type="protein sequence ID" value="MFD2238001.1"/>
    <property type="molecule type" value="Genomic_DNA"/>
</dbReference>
<dbReference type="GO" id="GO:0016491">
    <property type="term" value="F:oxidoreductase activity"/>
    <property type="evidence" value="ECO:0007669"/>
    <property type="project" value="UniProtKB-KW"/>
</dbReference>
<keyword evidence="4" id="KW-1185">Reference proteome</keyword>
<sequence>MQEPRPAEKATPYWWEAAPVKPLASAPLDAKTDVVVVGAGYAGLSAALALARAGRSVSVFDRQNPGEGASSRNGGITSGNIRLDHPTLVRKFGAERAMAIEAEGKVAREFLYALLAEEGIDCDFQPVGRFYGAFGQGNYEQLARSAEKLSKSLGIESFAVPKAEQRDYLGTDFYDGGSVRMDIGGLHPAKFHAELLRVALAAGVTVHSRTGVTAIEPEAGALRVSTARGEVSARQVLVCTDAYTDGATPWLRRRLVPVRSRIIATEELPAETMARLMPRRMMCGESRHLGFYYRPSPDGKRILLGGRDGSTKGDPAEPTLHLRRGLVRIFPELENVRLTHSWFGNVAMHRDMIPRIFSRRGVTYATGFCGSGVVWAPWIGTQAAHKLIGDDAGRPSAFDFRPPAAIPLYRGKPWFMPAFMALYRLQDKLAMRRAGRDG</sequence>
<comment type="caution">
    <text evidence="3">The sequence shown here is derived from an EMBL/GenBank/DDBJ whole genome shotgun (WGS) entry which is preliminary data.</text>
</comment>
<accession>A0ABW5CMJ3</accession>
<dbReference type="InterPro" id="IPR006076">
    <property type="entry name" value="FAD-dep_OxRdtase"/>
</dbReference>
<dbReference type="SUPFAM" id="SSF51905">
    <property type="entry name" value="FAD/NAD(P)-binding domain"/>
    <property type="match status" value="1"/>
</dbReference>
<dbReference type="Gene3D" id="3.30.9.10">
    <property type="entry name" value="D-Amino Acid Oxidase, subunit A, domain 2"/>
    <property type="match status" value="1"/>
</dbReference>
<name>A0ABW5CMJ3_9HYPH</name>
<gene>
    <name evidence="3" type="ORF">ACFSKQ_11085</name>
</gene>
<dbReference type="Gene3D" id="3.50.50.60">
    <property type="entry name" value="FAD/NAD(P)-binding domain"/>
    <property type="match status" value="1"/>
</dbReference>
<dbReference type="PANTHER" id="PTHR13847">
    <property type="entry name" value="SARCOSINE DEHYDROGENASE-RELATED"/>
    <property type="match status" value="1"/>
</dbReference>
<dbReference type="EC" id="1.-.-.-" evidence="3"/>
<proteinExistence type="predicted"/>
<keyword evidence="1 3" id="KW-0560">Oxidoreductase</keyword>